<evidence type="ECO:0000256" key="3">
    <source>
        <dbReference type="ARBA" id="ARBA00022512"/>
    </source>
</evidence>
<keyword evidence="3" id="KW-0964">Secreted</keyword>
<dbReference type="InterPro" id="IPR012334">
    <property type="entry name" value="Pectin_lyas_fold"/>
</dbReference>
<evidence type="ECO:0000256" key="2">
    <source>
        <dbReference type="ARBA" id="ARBA00008834"/>
    </source>
</evidence>
<comment type="similarity">
    <text evidence="2 6">Belongs to the glycosyl hydrolase 28 family.</text>
</comment>
<sequence>MEFRTIPRTTQVTEVVAVLTLLVLLSTNGVESRKALVNDYFEYSAISCRTHSASLTDFGGVGDGTTSNTKAFQAAINQLSQYASDGGSQLFVPAGKWLTGSFNLTSHFTLFLHKDAVLLASQEESEWAVIDPLPSYGRGRDTDGGRFISLIFGTNLTDVVITGDNGTIDGQGALWWEKFHNKKLKYTRPYLIEIMYSDKVQISNLTLLNSPSWNVHPVYSSDVLVQGITILAPVTSPNTDGINPGRHEESEWAVIDPLPSYGRGRDTDGGRFISLIFGTNLTDVVITGDNGTIDGQGALWWEKFHNKKLKYTRPYLIEIMNSDKVQISNLTLLNSPSWNVHPVYSSDVLVQGITILAPVTSPNTDGINPDSCTNTRIEDCYIVSGDDCVAVKSGWDEYGIAYGMPTKQLVIRRLTCISPTSAVIALGSEMSGGIQDVRAEDIVAINSESGVRIKTAVGRGGFVKDIYVRRMTMNTMKWAFWMTGNYGSHADNNYDPNALPVIQNVNYRDVIAENVTMAARLEGISGDPFTGICISNVTIKLAKKAKKVLWNCTDVAGISSVVVPRPCDLLPDQGVGKITSCNFPEESLPIDNVPLQMCGYKRKYF</sequence>
<protein>
    <submittedName>
        <fullName evidence="7">Polygalacturonase</fullName>
    </submittedName>
</protein>
<gene>
    <name evidence="7" type="ORF">CFP56_018203</name>
</gene>
<dbReference type="PANTHER" id="PTHR31339">
    <property type="entry name" value="PECTIN LYASE-RELATED"/>
    <property type="match status" value="1"/>
</dbReference>
<accession>A0AAW0KJI2</accession>
<dbReference type="SMART" id="SM00710">
    <property type="entry name" value="PbH1"/>
    <property type="match status" value="4"/>
</dbReference>
<dbReference type="EMBL" id="PKMF04000287">
    <property type="protein sequence ID" value="KAK7839272.1"/>
    <property type="molecule type" value="Genomic_DNA"/>
</dbReference>
<comment type="caution">
    <text evidence="7">The sequence shown here is derived from an EMBL/GenBank/DDBJ whole genome shotgun (WGS) entry which is preliminary data.</text>
</comment>
<comment type="subcellular location">
    <subcellularLocation>
        <location evidence="1">Secreted</location>
        <location evidence="1">Cell wall</location>
    </subcellularLocation>
</comment>
<keyword evidence="3" id="KW-0134">Cell wall</keyword>
<dbReference type="InterPro" id="IPR051801">
    <property type="entry name" value="GH28_Enzymes"/>
</dbReference>
<proteinExistence type="inferred from homology"/>
<dbReference type="AlphaFoldDB" id="A0AAW0KJI2"/>
<organism evidence="7 8">
    <name type="scientific">Quercus suber</name>
    <name type="common">Cork oak</name>
    <dbReference type="NCBI Taxonomy" id="58331"/>
    <lineage>
        <taxon>Eukaryota</taxon>
        <taxon>Viridiplantae</taxon>
        <taxon>Streptophyta</taxon>
        <taxon>Embryophyta</taxon>
        <taxon>Tracheophyta</taxon>
        <taxon>Spermatophyta</taxon>
        <taxon>Magnoliopsida</taxon>
        <taxon>eudicotyledons</taxon>
        <taxon>Gunneridae</taxon>
        <taxon>Pentapetalae</taxon>
        <taxon>rosids</taxon>
        <taxon>fabids</taxon>
        <taxon>Fagales</taxon>
        <taxon>Fagaceae</taxon>
        <taxon>Quercus</taxon>
    </lineage>
</organism>
<evidence type="ECO:0000256" key="5">
    <source>
        <dbReference type="ARBA" id="ARBA00023295"/>
    </source>
</evidence>
<evidence type="ECO:0000313" key="8">
    <source>
        <dbReference type="Proteomes" id="UP000237347"/>
    </source>
</evidence>
<evidence type="ECO:0000313" key="7">
    <source>
        <dbReference type="EMBL" id="KAK7839272.1"/>
    </source>
</evidence>
<dbReference type="Pfam" id="PF00295">
    <property type="entry name" value="Glyco_hydro_28"/>
    <property type="match status" value="2"/>
</dbReference>
<name>A0AAW0KJI2_QUESU</name>
<dbReference type="PANTHER" id="PTHR31339:SF71">
    <property type="entry name" value="PECTIN LYASE-LIKE SUPERFAMILY PROTEIN"/>
    <property type="match status" value="1"/>
</dbReference>
<dbReference type="Gene3D" id="2.160.20.10">
    <property type="entry name" value="Single-stranded right-handed beta-helix, Pectin lyase-like"/>
    <property type="match status" value="2"/>
</dbReference>
<evidence type="ECO:0000256" key="6">
    <source>
        <dbReference type="RuleBase" id="RU361169"/>
    </source>
</evidence>
<dbReference type="SUPFAM" id="SSF51126">
    <property type="entry name" value="Pectin lyase-like"/>
    <property type="match status" value="2"/>
</dbReference>
<dbReference type="GO" id="GO:0004650">
    <property type="term" value="F:polygalacturonase activity"/>
    <property type="evidence" value="ECO:0007669"/>
    <property type="project" value="InterPro"/>
</dbReference>
<dbReference type="InterPro" id="IPR011050">
    <property type="entry name" value="Pectin_lyase_fold/virulence"/>
</dbReference>
<dbReference type="InterPro" id="IPR006626">
    <property type="entry name" value="PbH1"/>
</dbReference>
<evidence type="ECO:0000256" key="4">
    <source>
        <dbReference type="ARBA" id="ARBA00022801"/>
    </source>
</evidence>
<dbReference type="Proteomes" id="UP000237347">
    <property type="component" value="Unassembled WGS sequence"/>
</dbReference>
<evidence type="ECO:0000256" key="1">
    <source>
        <dbReference type="ARBA" id="ARBA00004191"/>
    </source>
</evidence>
<reference evidence="7 8" key="1">
    <citation type="journal article" date="2018" name="Sci. Data">
        <title>The draft genome sequence of cork oak.</title>
        <authorList>
            <person name="Ramos A.M."/>
            <person name="Usie A."/>
            <person name="Barbosa P."/>
            <person name="Barros P.M."/>
            <person name="Capote T."/>
            <person name="Chaves I."/>
            <person name="Simoes F."/>
            <person name="Abreu I."/>
            <person name="Carrasquinho I."/>
            <person name="Faro C."/>
            <person name="Guimaraes J.B."/>
            <person name="Mendonca D."/>
            <person name="Nobrega F."/>
            <person name="Rodrigues L."/>
            <person name="Saibo N.J.M."/>
            <person name="Varela M.C."/>
            <person name="Egas C."/>
            <person name="Matos J."/>
            <person name="Miguel C.M."/>
            <person name="Oliveira M.M."/>
            <person name="Ricardo C.P."/>
            <person name="Goncalves S."/>
        </authorList>
    </citation>
    <scope>NUCLEOTIDE SEQUENCE [LARGE SCALE GENOMIC DNA]</scope>
    <source>
        <strain evidence="8">cv. HL8</strain>
    </source>
</reference>
<dbReference type="InterPro" id="IPR000743">
    <property type="entry name" value="Glyco_hydro_28"/>
</dbReference>
<keyword evidence="4 6" id="KW-0378">Hydrolase</keyword>
<keyword evidence="8" id="KW-1185">Reference proteome</keyword>
<keyword evidence="5 6" id="KW-0326">Glycosidase</keyword>
<dbReference type="GO" id="GO:0005975">
    <property type="term" value="P:carbohydrate metabolic process"/>
    <property type="evidence" value="ECO:0007669"/>
    <property type="project" value="InterPro"/>
</dbReference>